<sequence length="109" mass="11422" precursor="true">MKSIMPLLAVLAIGSTLALADDKPAAPAAGSADATTTPAKPKRDPAESFKKLDTNGDGKLTLEEFLAGPQGKKDPDKAKAYFQKIDKDNTGSITLEQWVAAHSGGKKNK</sequence>
<evidence type="ECO:0000256" key="1">
    <source>
        <dbReference type="SAM" id="MobiDB-lite"/>
    </source>
</evidence>
<dbReference type="InterPro" id="IPR002048">
    <property type="entry name" value="EF_hand_dom"/>
</dbReference>
<dbReference type="eggNOG" id="ENOG50339V4">
    <property type="taxonomic scope" value="Bacteria"/>
</dbReference>
<organism evidence="4 5">
    <name type="scientific">Chthoniobacter flavus Ellin428</name>
    <dbReference type="NCBI Taxonomy" id="497964"/>
    <lineage>
        <taxon>Bacteria</taxon>
        <taxon>Pseudomonadati</taxon>
        <taxon>Verrucomicrobiota</taxon>
        <taxon>Spartobacteria</taxon>
        <taxon>Chthoniobacterales</taxon>
        <taxon>Chthoniobacteraceae</taxon>
        <taxon>Chthoniobacter</taxon>
    </lineage>
</organism>
<evidence type="ECO:0000259" key="3">
    <source>
        <dbReference type="PROSITE" id="PS50222"/>
    </source>
</evidence>
<feature type="signal peptide" evidence="2">
    <location>
        <begin position="1"/>
        <end position="20"/>
    </location>
</feature>
<feature type="region of interest" description="Disordered" evidence="1">
    <location>
        <begin position="23"/>
        <end position="56"/>
    </location>
</feature>
<dbReference type="AlphaFoldDB" id="B4CZ36"/>
<feature type="domain" description="EF-hand" evidence="3">
    <location>
        <begin position="40"/>
        <end position="75"/>
    </location>
</feature>
<feature type="chain" id="PRO_5002802514" evidence="2">
    <location>
        <begin position="21"/>
        <end position="109"/>
    </location>
</feature>
<dbReference type="InterPro" id="IPR011992">
    <property type="entry name" value="EF-hand-dom_pair"/>
</dbReference>
<proteinExistence type="predicted"/>
<dbReference type="SMART" id="SM00054">
    <property type="entry name" value="EFh"/>
    <property type="match status" value="2"/>
</dbReference>
<dbReference type="Gene3D" id="1.10.238.10">
    <property type="entry name" value="EF-hand"/>
    <property type="match status" value="1"/>
</dbReference>
<dbReference type="GO" id="GO:0005509">
    <property type="term" value="F:calcium ion binding"/>
    <property type="evidence" value="ECO:0007669"/>
    <property type="project" value="InterPro"/>
</dbReference>
<evidence type="ECO:0000313" key="4">
    <source>
        <dbReference type="EMBL" id="EDY20727.1"/>
    </source>
</evidence>
<feature type="domain" description="EF-hand" evidence="3">
    <location>
        <begin position="76"/>
        <end position="108"/>
    </location>
</feature>
<dbReference type="CDD" id="cd00051">
    <property type="entry name" value="EFh"/>
    <property type="match status" value="1"/>
</dbReference>
<evidence type="ECO:0000313" key="5">
    <source>
        <dbReference type="Proteomes" id="UP000005824"/>
    </source>
</evidence>
<keyword evidence="2" id="KW-0732">Signal</keyword>
<evidence type="ECO:0000256" key="2">
    <source>
        <dbReference type="SAM" id="SignalP"/>
    </source>
</evidence>
<dbReference type="SUPFAM" id="SSF47473">
    <property type="entry name" value="EF-hand"/>
    <property type="match status" value="1"/>
</dbReference>
<name>B4CZ36_9BACT</name>
<dbReference type="InParanoid" id="B4CZ36"/>
<reference evidence="4 5" key="1">
    <citation type="journal article" date="2011" name="J. Bacteriol.">
        <title>Genome sequence of Chthoniobacter flavus Ellin428, an aerobic heterotrophic soil bacterium.</title>
        <authorList>
            <person name="Kant R."/>
            <person name="van Passel M.W."/>
            <person name="Palva A."/>
            <person name="Lucas S."/>
            <person name="Lapidus A."/>
            <person name="Glavina Del Rio T."/>
            <person name="Dalin E."/>
            <person name="Tice H."/>
            <person name="Bruce D."/>
            <person name="Goodwin L."/>
            <person name="Pitluck S."/>
            <person name="Larimer F.W."/>
            <person name="Land M.L."/>
            <person name="Hauser L."/>
            <person name="Sangwan P."/>
            <person name="de Vos W.M."/>
            <person name="Janssen P.H."/>
            <person name="Smidt H."/>
        </authorList>
    </citation>
    <scope>NUCLEOTIDE SEQUENCE [LARGE SCALE GENOMIC DNA]</scope>
    <source>
        <strain evidence="4 5">Ellin428</strain>
    </source>
</reference>
<protein>
    <submittedName>
        <fullName evidence="4">Calcium-binding EF-hand-containing protein</fullName>
    </submittedName>
</protein>
<dbReference type="PROSITE" id="PS50222">
    <property type="entry name" value="EF_HAND_2"/>
    <property type="match status" value="2"/>
</dbReference>
<keyword evidence="5" id="KW-1185">Reference proteome</keyword>
<feature type="compositionally biased region" description="Basic and acidic residues" evidence="1">
    <location>
        <begin position="41"/>
        <end position="56"/>
    </location>
</feature>
<feature type="compositionally biased region" description="Low complexity" evidence="1">
    <location>
        <begin position="25"/>
        <end position="39"/>
    </location>
</feature>
<dbReference type="Proteomes" id="UP000005824">
    <property type="component" value="Unassembled WGS sequence"/>
</dbReference>
<dbReference type="PROSITE" id="PS00018">
    <property type="entry name" value="EF_HAND_1"/>
    <property type="match status" value="1"/>
</dbReference>
<dbReference type="InterPro" id="IPR018247">
    <property type="entry name" value="EF_Hand_1_Ca_BS"/>
</dbReference>
<accession>B4CZ36</accession>
<comment type="caution">
    <text evidence="4">The sequence shown here is derived from an EMBL/GenBank/DDBJ whole genome shotgun (WGS) entry which is preliminary data.</text>
</comment>
<dbReference type="EMBL" id="ABVL01000004">
    <property type="protein sequence ID" value="EDY20727.1"/>
    <property type="molecule type" value="Genomic_DNA"/>
</dbReference>
<dbReference type="Pfam" id="PF13499">
    <property type="entry name" value="EF-hand_7"/>
    <property type="match status" value="1"/>
</dbReference>
<gene>
    <name evidence="4" type="ORF">CfE428DRAFT_1924</name>
</gene>